<organism evidence="1 2">
    <name type="scientific">Danaus plexippus plexippus</name>
    <dbReference type="NCBI Taxonomy" id="278856"/>
    <lineage>
        <taxon>Eukaryota</taxon>
        <taxon>Metazoa</taxon>
        <taxon>Ecdysozoa</taxon>
        <taxon>Arthropoda</taxon>
        <taxon>Hexapoda</taxon>
        <taxon>Insecta</taxon>
        <taxon>Pterygota</taxon>
        <taxon>Neoptera</taxon>
        <taxon>Endopterygota</taxon>
        <taxon>Lepidoptera</taxon>
        <taxon>Glossata</taxon>
        <taxon>Ditrysia</taxon>
        <taxon>Papilionoidea</taxon>
        <taxon>Nymphalidae</taxon>
        <taxon>Danainae</taxon>
        <taxon>Danaini</taxon>
        <taxon>Danaina</taxon>
        <taxon>Danaus</taxon>
        <taxon>Danaus</taxon>
    </lineage>
</organism>
<dbReference type="KEGG" id="dpl:KGM_203645"/>
<keyword evidence="2" id="KW-1185">Reference proteome</keyword>
<dbReference type="EMBL" id="AGBW02014595">
    <property type="protein sequence ID" value="OWR41368.1"/>
    <property type="molecule type" value="Genomic_DNA"/>
</dbReference>
<proteinExistence type="predicted"/>
<name>A0A212EIR6_DANPL</name>
<dbReference type="Proteomes" id="UP000007151">
    <property type="component" value="Unassembled WGS sequence"/>
</dbReference>
<protein>
    <submittedName>
        <fullName evidence="1">Uncharacterized protein</fullName>
    </submittedName>
</protein>
<sequence length="123" mass="14408">MTLIDVSSVSSDARSLRPRLSSGIQFSEVGSARRDARRHTTRGKNYENGKTNADTVWCRVYYYCCRDWRRPRTEEPISILIKKAIKRSDEAPPTRNRDCLCEYELWTVDNWRVRRGLSVLIPQ</sequence>
<evidence type="ECO:0000313" key="2">
    <source>
        <dbReference type="Proteomes" id="UP000007151"/>
    </source>
</evidence>
<dbReference type="AlphaFoldDB" id="A0A212EIR6"/>
<evidence type="ECO:0000313" key="1">
    <source>
        <dbReference type="EMBL" id="OWR41368.1"/>
    </source>
</evidence>
<dbReference type="InParanoid" id="A0A212EIR6"/>
<gene>
    <name evidence="1" type="ORF">KGM_203645</name>
</gene>
<reference evidence="1 2" key="1">
    <citation type="journal article" date="2011" name="Cell">
        <title>The monarch butterfly genome yields insights into long-distance migration.</title>
        <authorList>
            <person name="Zhan S."/>
            <person name="Merlin C."/>
            <person name="Boore J.L."/>
            <person name="Reppert S.M."/>
        </authorList>
    </citation>
    <scope>NUCLEOTIDE SEQUENCE [LARGE SCALE GENOMIC DNA]</scope>
    <source>
        <strain evidence="1">F-2</strain>
    </source>
</reference>
<accession>A0A212EIR6</accession>
<comment type="caution">
    <text evidence="1">The sequence shown here is derived from an EMBL/GenBank/DDBJ whole genome shotgun (WGS) entry which is preliminary data.</text>
</comment>